<sequence length="141" mass="15748">MRERQGRAVGARSATRSKPESFGRLRVTVDDREHYALVTVAGEVDVTTGSQLREPLHELVEQRKHRHVVDLREVTFLDSTGLGILVSDHKRLRDRDGSLHVVTVPGIVSRVFRLTGVDRVVPLVDTIEQAEEALGLSPNRP</sequence>
<evidence type="ECO:0000256" key="3">
    <source>
        <dbReference type="SAM" id="MobiDB-lite"/>
    </source>
</evidence>
<name>A0A1M7JG46_9ACTN</name>
<gene>
    <name evidence="5" type="ORF">SAMN05443668_101773</name>
</gene>
<dbReference type="InterPro" id="IPR002645">
    <property type="entry name" value="STAS_dom"/>
</dbReference>
<comment type="similarity">
    <text evidence="1 2">Belongs to the anti-sigma-factor antagonist family.</text>
</comment>
<dbReference type="PANTHER" id="PTHR33495:SF2">
    <property type="entry name" value="ANTI-SIGMA FACTOR ANTAGONIST TM_1081-RELATED"/>
    <property type="match status" value="1"/>
</dbReference>
<dbReference type="PROSITE" id="PS50801">
    <property type="entry name" value="STAS"/>
    <property type="match status" value="1"/>
</dbReference>
<reference evidence="5 6" key="1">
    <citation type="submission" date="2016-11" db="EMBL/GenBank/DDBJ databases">
        <authorList>
            <person name="Jaros S."/>
            <person name="Januszkiewicz K."/>
            <person name="Wedrychowicz H."/>
        </authorList>
    </citation>
    <scope>NUCLEOTIDE SEQUENCE [LARGE SCALE GENOMIC DNA]</scope>
    <source>
        <strain evidence="5 6">DSM 46144</strain>
    </source>
</reference>
<dbReference type="AlphaFoldDB" id="A0A1M7JG46"/>
<dbReference type="Pfam" id="PF01740">
    <property type="entry name" value="STAS"/>
    <property type="match status" value="1"/>
</dbReference>
<evidence type="ECO:0000256" key="2">
    <source>
        <dbReference type="RuleBase" id="RU003749"/>
    </source>
</evidence>
<keyword evidence="6" id="KW-1185">Reference proteome</keyword>
<dbReference type="NCBIfam" id="TIGR00377">
    <property type="entry name" value="ant_ant_sig"/>
    <property type="match status" value="1"/>
</dbReference>
<evidence type="ECO:0000313" key="6">
    <source>
        <dbReference type="Proteomes" id="UP000184440"/>
    </source>
</evidence>
<dbReference type="GO" id="GO:0043856">
    <property type="term" value="F:anti-sigma factor antagonist activity"/>
    <property type="evidence" value="ECO:0007669"/>
    <property type="project" value="InterPro"/>
</dbReference>
<dbReference type="PANTHER" id="PTHR33495">
    <property type="entry name" value="ANTI-SIGMA FACTOR ANTAGONIST TM_1081-RELATED-RELATED"/>
    <property type="match status" value="1"/>
</dbReference>
<dbReference type="Gene3D" id="3.30.750.24">
    <property type="entry name" value="STAS domain"/>
    <property type="match status" value="1"/>
</dbReference>
<dbReference type="Proteomes" id="UP000184440">
    <property type="component" value="Unassembled WGS sequence"/>
</dbReference>
<dbReference type="CDD" id="cd07043">
    <property type="entry name" value="STAS_anti-anti-sigma_factors"/>
    <property type="match status" value="1"/>
</dbReference>
<feature type="domain" description="STAS" evidence="4">
    <location>
        <begin position="25"/>
        <end position="137"/>
    </location>
</feature>
<evidence type="ECO:0000259" key="4">
    <source>
        <dbReference type="PROSITE" id="PS50801"/>
    </source>
</evidence>
<dbReference type="STRING" id="134849.SAMN05443668_101773"/>
<dbReference type="OrthoDB" id="5471473at2"/>
<accession>A0A1M7JG46</accession>
<dbReference type="InterPro" id="IPR036513">
    <property type="entry name" value="STAS_dom_sf"/>
</dbReference>
<dbReference type="EMBL" id="FRCS01000001">
    <property type="protein sequence ID" value="SHM51497.1"/>
    <property type="molecule type" value="Genomic_DNA"/>
</dbReference>
<dbReference type="SUPFAM" id="SSF52091">
    <property type="entry name" value="SpoIIaa-like"/>
    <property type="match status" value="1"/>
</dbReference>
<evidence type="ECO:0000313" key="5">
    <source>
        <dbReference type="EMBL" id="SHM51497.1"/>
    </source>
</evidence>
<feature type="region of interest" description="Disordered" evidence="3">
    <location>
        <begin position="1"/>
        <end position="21"/>
    </location>
</feature>
<proteinExistence type="inferred from homology"/>
<protein>
    <recommendedName>
        <fullName evidence="2">Anti-sigma factor antagonist</fullName>
    </recommendedName>
</protein>
<organism evidence="5 6">
    <name type="scientific">Cryptosporangium aurantiacum</name>
    <dbReference type="NCBI Taxonomy" id="134849"/>
    <lineage>
        <taxon>Bacteria</taxon>
        <taxon>Bacillati</taxon>
        <taxon>Actinomycetota</taxon>
        <taxon>Actinomycetes</taxon>
        <taxon>Cryptosporangiales</taxon>
        <taxon>Cryptosporangiaceae</taxon>
        <taxon>Cryptosporangium</taxon>
    </lineage>
</organism>
<evidence type="ECO:0000256" key="1">
    <source>
        <dbReference type="ARBA" id="ARBA00009013"/>
    </source>
</evidence>
<dbReference type="InterPro" id="IPR003658">
    <property type="entry name" value="Anti-sigma_ant"/>
</dbReference>
<dbReference type="RefSeq" id="WP_084740188.1">
    <property type="nucleotide sequence ID" value="NZ_FRCS01000001.1"/>
</dbReference>